<dbReference type="InterPro" id="IPR050131">
    <property type="entry name" value="Peptidase_S8_subtilisin-like"/>
</dbReference>
<dbReference type="PANTHER" id="PTHR43806:SF11">
    <property type="entry name" value="CEREVISIN-RELATED"/>
    <property type="match status" value="1"/>
</dbReference>
<dbReference type="SUPFAM" id="SSF52743">
    <property type="entry name" value="Subtilisin-like"/>
    <property type="match status" value="1"/>
</dbReference>
<reference evidence="8 9" key="1">
    <citation type="submission" date="2020-07" db="EMBL/GenBank/DDBJ databases">
        <authorList>
            <person name="Sun Q."/>
        </authorList>
    </citation>
    <scope>NUCLEOTIDE SEQUENCE [LARGE SCALE GENOMIC DNA]</scope>
    <source>
        <strain evidence="8 9">MAH-1</strain>
    </source>
</reference>
<feature type="chain" id="PRO_5031308265" evidence="6">
    <location>
        <begin position="19"/>
        <end position="509"/>
    </location>
</feature>
<dbReference type="PANTHER" id="PTHR43806">
    <property type="entry name" value="PEPTIDASE S8"/>
    <property type="match status" value="1"/>
</dbReference>
<dbReference type="InterPro" id="IPR000209">
    <property type="entry name" value="Peptidase_S8/S53_dom"/>
</dbReference>
<dbReference type="GO" id="GO:0004252">
    <property type="term" value="F:serine-type endopeptidase activity"/>
    <property type="evidence" value="ECO:0007669"/>
    <property type="project" value="UniProtKB-UniRule"/>
</dbReference>
<name>A0A7Y8Y5I9_9FLAO</name>
<keyword evidence="4 5" id="KW-0720">Serine protease</keyword>
<feature type="domain" description="Peptidase S8/S53" evidence="7">
    <location>
        <begin position="225"/>
        <end position="500"/>
    </location>
</feature>
<protein>
    <submittedName>
        <fullName evidence="8">S8/S53 family peptidase</fullName>
    </submittedName>
</protein>
<gene>
    <name evidence="8" type="ORF">HZF10_15390</name>
</gene>
<dbReference type="GO" id="GO:0006508">
    <property type="term" value="P:proteolysis"/>
    <property type="evidence" value="ECO:0007669"/>
    <property type="project" value="UniProtKB-KW"/>
</dbReference>
<dbReference type="EMBL" id="JACBJI010000007">
    <property type="protein sequence ID" value="NYA72313.1"/>
    <property type="molecule type" value="Genomic_DNA"/>
</dbReference>
<dbReference type="AlphaFoldDB" id="A0A7Y8Y5I9"/>
<keyword evidence="2 5" id="KW-0645">Protease</keyword>
<dbReference type="InterPro" id="IPR015500">
    <property type="entry name" value="Peptidase_S8_subtilisin-rel"/>
</dbReference>
<dbReference type="CDD" id="cd00306">
    <property type="entry name" value="Peptidases_S8_S53"/>
    <property type="match status" value="1"/>
</dbReference>
<feature type="active site" description="Charge relay system" evidence="5">
    <location>
        <position position="234"/>
    </location>
</feature>
<dbReference type="Pfam" id="PF00082">
    <property type="entry name" value="Peptidase_S8"/>
    <property type="match status" value="1"/>
</dbReference>
<dbReference type="PROSITE" id="PS51892">
    <property type="entry name" value="SUBTILASE"/>
    <property type="match status" value="1"/>
</dbReference>
<dbReference type="PRINTS" id="PR00723">
    <property type="entry name" value="SUBTILISIN"/>
</dbReference>
<evidence type="ECO:0000256" key="6">
    <source>
        <dbReference type="SAM" id="SignalP"/>
    </source>
</evidence>
<feature type="active site" description="Charge relay system" evidence="5">
    <location>
        <position position="454"/>
    </location>
</feature>
<keyword evidence="3 5" id="KW-0378">Hydrolase</keyword>
<dbReference type="RefSeq" id="WP_176007117.1">
    <property type="nucleotide sequence ID" value="NZ_JABWMI010000018.1"/>
</dbReference>
<evidence type="ECO:0000256" key="3">
    <source>
        <dbReference type="ARBA" id="ARBA00022801"/>
    </source>
</evidence>
<evidence type="ECO:0000259" key="7">
    <source>
        <dbReference type="Pfam" id="PF00082"/>
    </source>
</evidence>
<dbReference type="PROSITE" id="PS51257">
    <property type="entry name" value="PROKAR_LIPOPROTEIN"/>
    <property type="match status" value="1"/>
</dbReference>
<evidence type="ECO:0000313" key="8">
    <source>
        <dbReference type="EMBL" id="NYA72313.1"/>
    </source>
</evidence>
<feature type="active site" description="Charge relay system" evidence="5">
    <location>
        <position position="284"/>
    </location>
</feature>
<evidence type="ECO:0000313" key="9">
    <source>
        <dbReference type="Proteomes" id="UP000535020"/>
    </source>
</evidence>
<dbReference type="Proteomes" id="UP000535020">
    <property type="component" value="Unassembled WGS sequence"/>
</dbReference>
<comment type="similarity">
    <text evidence="1 5">Belongs to the peptidase S8 family.</text>
</comment>
<comment type="caution">
    <text evidence="8">The sequence shown here is derived from an EMBL/GenBank/DDBJ whole genome shotgun (WGS) entry which is preliminary data.</text>
</comment>
<keyword evidence="6" id="KW-0732">Signal</keyword>
<evidence type="ECO:0000256" key="5">
    <source>
        <dbReference type="PROSITE-ProRule" id="PRU01240"/>
    </source>
</evidence>
<evidence type="ECO:0000256" key="4">
    <source>
        <dbReference type="ARBA" id="ARBA00022825"/>
    </source>
</evidence>
<dbReference type="InterPro" id="IPR036852">
    <property type="entry name" value="Peptidase_S8/S53_dom_sf"/>
</dbReference>
<sequence>MYRNYLKILAIFSLLVLASCSNDETDNRSTDSRESRQALTTSQINAQIEKSLKSNGDFLWKSANDHFVWSALYHSDFIVSVGFGDSHNDLERSKSPKNATIQSDLLDLISHLEQADRKDFLIVSDPILNTMDVIIKKETTIAALRKAKYIRYVEPANYRFSQYQSVANRPKDLSTTSSGVDSGSGCGYDAVALATADYTSITPNAKVAWTLTQHNVPQAWTLSTGSGITIGIVDTGTSPSQTLLGSNFNDGLSSGRSIQKNGVYVDSVWPWVTTTDGVNDLCGHGTSMASAAAAPRNDNGLPVGVAYNSNLVTYRAAANVVLEGYQEQEGVKKAFTALGNNANVKIISMSMGHLFSVGKISDAIKFAYGKGKLIFCAAGTSTSATTFVGVIFPATMAETVAVTGVKEGSYVKCDDCHSGSKVEFTIAMQRSVSGNKVPVVSYYDNQTDYVGGSSVATATTAGMAALVWSRYPSWTRDQVLSRMRQSSYFFPNKNSQFGYGNINALLAVQ</sequence>
<dbReference type="Gene3D" id="3.40.50.200">
    <property type="entry name" value="Peptidase S8/S53 domain"/>
    <property type="match status" value="1"/>
</dbReference>
<accession>A0A7Y8Y5I9</accession>
<keyword evidence="9" id="KW-1185">Reference proteome</keyword>
<evidence type="ECO:0000256" key="2">
    <source>
        <dbReference type="ARBA" id="ARBA00022670"/>
    </source>
</evidence>
<proteinExistence type="inferred from homology"/>
<organism evidence="8 9">
    <name type="scientific">Flavobacterium agri</name>
    <dbReference type="NCBI Taxonomy" id="2743471"/>
    <lineage>
        <taxon>Bacteria</taxon>
        <taxon>Pseudomonadati</taxon>
        <taxon>Bacteroidota</taxon>
        <taxon>Flavobacteriia</taxon>
        <taxon>Flavobacteriales</taxon>
        <taxon>Flavobacteriaceae</taxon>
        <taxon>Flavobacterium</taxon>
    </lineage>
</organism>
<evidence type="ECO:0000256" key="1">
    <source>
        <dbReference type="ARBA" id="ARBA00011073"/>
    </source>
</evidence>
<feature type="signal peptide" evidence="6">
    <location>
        <begin position="1"/>
        <end position="18"/>
    </location>
</feature>